<name>A0A6A4HSA6_9AGAR</name>
<dbReference type="OrthoDB" id="2890621at2759"/>
<evidence type="ECO:0008006" key="3">
    <source>
        <dbReference type="Google" id="ProtNLM"/>
    </source>
</evidence>
<dbReference type="EMBL" id="ML769447">
    <property type="protein sequence ID" value="KAE9401269.1"/>
    <property type="molecule type" value="Genomic_DNA"/>
</dbReference>
<sequence>MIGREYGETYQDLAKLVWCSGASLTRVHCPVYLKALNARNARGKHLLTSTQHCMDLLPVELVEEILTKCSKHTLARVARTSKVYCTLSEKLLYANIRLHTAGDTRMLTLRSCLRTLSSRIQKAAYVKFFDLYIFGALKELELDYLRSALAGMKNLKHLSVDVESFHVMAVADVIATALRRSTFSLTALRIPSMIECDAWIASQQDLKAVVIFYHDWTWEPEAKDLNRLRSWVTHSMSPGKNISFVKSRSGWPSDLIAFQVSLRSLYTGGTQKT</sequence>
<dbReference type="AlphaFoldDB" id="A0A6A4HSA6"/>
<evidence type="ECO:0000313" key="2">
    <source>
        <dbReference type="Proteomes" id="UP000799118"/>
    </source>
</evidence>
<keyword evidence="2" id="KW-1185">Reference proteome</keyword>
<reference evidence="1" key="1">
    <citation type="journal article" date="2019" name="Environ. Microbiol.">
        <title>Fungal ecological strategies reflected in gene transcription - a case study of two litter decomposers.</title>
        <authorList>
            <person name="Barbi F."/>
            <person name="Kohler A."/>
            <person name="Barry K."/>
            <person name="Baskaran P."/>
            <person name="Daum C."/>
            <person name="Fauchery L."/>
            <person name="Ihrmark K."/>
            <person name="Kuo A."/>
            <person name="LaButti K."/>
            <person name="Lipzen A."/>
            <person name="Morin E."/>
            <person name="Grigoriev I.V."/>
            <person name="Henrissat B."/>
            <person name="Lindahl B."/>
            <person name="Martin F."/>
        </authorList>
    </citation>
    <scope>NUCLEOTIDE SEQUENCE</scope>
    <source>
        <strain evidence="1">JB14</strain>
    </source>
</reference>
<protein>
    <recommendedName>
        <fullName evidence="3">F-box domain-containing protein</fullName>
    </recommendedName>
</protein>
<organism evidence="1 2">
    <name type="scientific">Gymnopus androsaceus JB14</name>
    <dbReference type="NCBI Taxonomy" id="1447944"/>
    <lineage>
        <taxon>Eukaryota</taxon>
        <taxon>Fungi</taxon>
        <taxon>Dikarya</taxon>
        <taxon>Basidiomycota</taxon>
        <taxon>Agaricomycotina</taxon>
        <taxon>Agaricomycetes</taxon>
        <taxon>Agaricomycetidae</taxon>
        <taxon>Agaricales</taxon>
        <taxon>Marasmiineae</taxon>
        <taxon>Omphalotaceae</taxon>
        <taxon>Gymnopus</taxon>
    </lineage>
</organism>
<accession>A0A6A4HSA6</accession>
<dbReference type="Proteomes" id="UP000799118">
    <property type="component" value="Unassembled WGS sequence"/>
</dbReference>
<dbReference type="InterPro" id="IPR036047">
    <property type="entry name" value="F-box-like_dom_sf"/>
</dbReference>
<gene>
    <name evidence="1" type="ORF">BT96DRAFT_1018233</name>
</gene>
<dbReference type="SUPFAM" id="SSF81383">
    <property type="entry name" value="F-box domain"/>
    <property type="match status" value="1"/>
</dbReference>
<evidence type="ECO:0000313" key="1">
    <source>
        <dbReference type="EMBL" id="KAE9401269.1"/>
    </source>
</evidence>
<proteinExistence type="predicted"/>